<dbReference type="PROSITE" id="PS51257">
    <property type="entry name" value="PROKAR_LIPOPROTEIN"/>
    <property type="match status" value="1"/>
</dbReference>
<gene>
    <name evidence="2" type="ORF">NH26_23810</name>
</gene>
<dbReference type="STRING" id="915059.NH26_23810"/>
<reference evidence="2 3" key="1">
    <citation type="journal article" date="2012" name="Int. J. Syst. Evol. Microbiol.">
        <title>Flammeovirga pacifica sp. nov., isolated from deep-sea sediment.</title>
        <authorList>
            <person name="Xu H."/>
            <person name="Fu Y."/>
            <person name="Yang N."/>
            <person name="Ding Z."/>
            <person name="Lai Q."/>
            <person name="Zeng R."/>
        </authorList>
    </citation>
    <scope>NUCLEOTIDE SEQUENCE [LARGE SCALE GENOMIC DNA]</scope>
    <source>
        <strain evidence="3">DSM 24597 / LMG 26175 / WPAGA1</strain>
    </source>
</reference>
<keyword evidence="3" id="KW-1185">Reference proteome</keyword>
<comment type="caution">
    <text evidence="2">The sequence shown here is derived from an EMBL/GenBank/DDBJ whole genome shotgun (WGS) entry which is preliminary data.</text>
</comment>
<evidence type="ECO:0000259" key="1">
    <source>
        <dbReference type="Pfam" id="PF13201"/>
    </source>
</evidence>
<dbReference type="EMBL" id="JRYR02000002">
    <property type="protein sequence ID" value="OHX64600.1"/>
    <property type="molecule type" value="Genomic_DNA"/>
</dbReference>
<organism evidence="2 3">
    <name type="scientific">Flammeovirga pacifica</name>
    <dbReference type="NCBI Taxonomy" id="915059"/>
    <lineage>
        <taxon>Bacteria</taxon>
        <taxon>Pseudomonadati</taxon>
        <taxon>Bacteroidota</taxon>
        <taxon>Cytophagia</taxon>
        <taxon>Cytophagales</taxon>
        <taxon>Flammeovirgaceae</taxon>
        <taxon>Flammeovirga</taxon>
    </lineage>
</organism>
<dbReference type="InterPro" id="IPR027840">
    <property type="entry name" value="DUF4493"/>
</dbReference>
<protein>
    <recommendedName>
        <fullName evidence="1">Putative carbohydrate metabolism domain-containing protein</fullName>
    </recommendedName>
</protein>
<proteinExistence type="predicted"/>
<dbReference type="Proteomes" id="UP000179797">
    <property type="component" value="Unassembled WGS sequence"/>
</dbReference>
<name>A0A1S1YUA0_FLAPC</name>
<dbReference type="RefSeq" id="WP_044217156.1">
    <property type="nucleotide sequence ID" value="NZ_JRYR02000002.1"/>
</dbReference>
<dbReference type="OrthoDB" id="1100123at2"/>
<evidence type="ECO:0000313" key="3">
    <source>
        <dbReference type="Proteomes" id="UP000179797"/>
    </source>
</evidence>
<dbReference type="AlphaFoldDB" id="A0A1S1YUA0"/>
<dbReference type="InterPro" id="IPR038653">
    <property type="entry name" value="Put_CMD_sf"/>
</dbReference>
<dbReference type="InterPro" id="IPR025112">
    <property type="entry name" value="PCMD"/>
</dbReference>
<accession>A0A1S1YUA0</accession>
<evidence type="ECO:0000313" key="2">
    <source>
        <dbReference type="EMBL" id="OHX64600.1"/>
    </source>
</evidence>
<feature type="domain" description="Putative carbohydrate metabolism" evidence="1">
    <location>
        <begin position="475"/>
        <end position="612"/>
    </location>
</feature>
<sequence length="702" mass="79404">MMKINQKVVCLFGLLIFIFSCTKTEWLNSREGSVSLSIAQENVSSQRHVSNFSINNFTIQILDDQNEIIRSFDRYEEMDEKIYLTVGSYKVRAFSSQMKEAAFEAPTYEGENSFSVNDLSNTKVKVICGLSNVKVSTLFTDAFTEVFPHAYAVIQNSSGSLEFNNEETRSGFFTADKITVTVYNKNEEGQDKVLFTYQVDEVLPKDHFIFRFNTQEGESSIDIEVDESTEYKEIQFTIPQDWLEIDHPEMDSDVDLQQPIQIIEGNTAPLLLSFDVPAGLIQLIMKIEDPDMIKKGWPETINFCDLSSEDKEFLQEKGILYSDMILGSTSASIDLTDGLKYFSADKNQIKEYQISFLIEDYFHPQVERFIHLEVAPAVLHTEINEEEIWSYSGTIHVQVEKGNPDFVALWYKEKAGDVWLKNTTPNVINDNDLTYQVTGLKDDVAYEFKAVQNLNESSAIAVNTEAALPIPNSDFEDWALEKVASSGFFAKEVIKHHPWEATTGSPWATVNEKTTEHRGSFTQSYNSLSSTLRDGSSKSGNYAAKLYTVGYGYGNTNAGGSSVVKKRAAAELFLGTYNYIASSEAETRTYGIPFGSRPVTFNGFYKYQPYQSDQFIIEISVENRDGGNVTILDHQEFINGDNTGTYTPFSLSLEYTHPLKATHLTINIKSTTKSKDELETEPRDNKHLGSELWVDQLTLEYK</sequence>
<dbReference type="Gene3D" id="2.60.120.890">
    <property type="entry name" value="BT2081, beta-jelly-roll domain"/>
    <property type="match status" value="1"/>
</dbReference>
<dbReference type="Pfam" id="PF13201">
    <property type="entry name" value="PCMD"/>
    <property type="match status" value="1"/>
</dbReference>
<dbReference type="Pfam" id="PF14900">
    <property type="entry name" value="DUF4493"/>
    <property type="match status" value="1"/>
</dbReference>